<dbReference type="EMBL" id="OX451738">
    <property type="protein sequence ID" value="CAI8601992.1"/>
    <property type="molecule type" value="Genomic_DNA"/>
</dbReference>
<sequence>MQVPPILHHNLKAMLQEIIEGNSITLPPSLVQLCPALPQLTANVFINPLKEDMKVWEPESSGQLSVKAAYGHLSSVRQATAWGGIIWNYAILPSKSILFWRLVFGKLSTDDNLQLGGLHMPSYCSLCTRDGETLQHLFFSCRYAEMCGPG</sequence>
<protein>
    <recommendedName>
        <fullName evidence="1">Reverse transcriptase zinc-binding domain-containing protein</fullName>
    </recommendedName>
</protein>
<evidence type="ECO:0000313" key="2">
    <source>
        <dbReference type="EMBL" id="CAI8601992.1"/>
    </source>
</evidence>
<name>A0AAV0ZYS0_VICFA</name>
<dbReference type="InterPro" id="IPR026960">
    <property type="entry name" value="RVT-Znf"/>
</dbReference>
<dbReference type="Proteomes" id="UP001157006">
    <property type="component" value="Chromosome 3"/>
</dbReference>
<dbReference type="AlphaFoldDB" id="A0AAV0ZYS0"/>
<accession>A0AAV0ZYS0</accession>
<feature type="domain" description="Reverse transcriptase zinc-binding" evidence="1">
    <location>
        <begin position="65"/>
        <end position="145"/>
    </location>
</feature>
<evidence type="ECO:0000313" key="3">
    <source>
        <dbReference type="Proteomes" id="UP001157006"/>
    </source>
</evidence>
<organism evidence="2 3">
    <name type="scientific">Vicia faba</name>
    <name type="common">Broad bean</name>
    <name type="synonym">Faba vulgaris</name>
    <dbReference type="NCBI Taxonomy" id="3906"/>
    <lineage>
        <taxon>Eukaryota</taxon>
        <taxon>Viridiplantae</taxon>
        <taxon>Streptophyta</taxon>
        <taxon>Embryophyta</taxon>
        <taxon>Tracheophyta</taxon>
        <taxon>Spermatophyta</taxon>
        <taxon>Magnoliopsida</taxon>
        <taxon>eudicotyledons</taxon>
        <taxon>Gunneridae</taxon>
        <taxon>Pentapetalae</taxon>
        <taxon>rosids</taxon>
        <taxon>fabids</taxon>
        <taxon>Fabales</taxon>
        <taxon>Fabaceae</taxon>
        <taxon>Papilionoideae</taxon>
        <taxon>50 kb inversion clade</taxon>
        <taxon>NPAAA clade</taxon>
        <taxon>Hologalegina</taxon>
        <taxon>IRL clade</taxon>
        <taxon>Fabeae</taxon>
        <taxon>Vicia</taxon>
    </lineage>
</organism>
<reference evidence="2 3" key="1">
    <citation type="submission" date="2023-01" db="EMBL/GenBank/DDBJ databases">
        <authorList>
            <person name="Kreplak J."/>
        </authorList>
    </citation>
    <scope>NUCLEOTIDE SEQUENCE [LARGE SCALE GENOMIC DNA]</scope>
</reference>
<keyword evidence="3" id="KW-1185">Reference proteome</keyword>
<dbReference type="Pfam" id="PF13966">
    <property type="entry name" value="zf-RVT"/>
    <property type="match status" value="1"/>
</dbReference>
<proteinExistence type="predicted"/>
<evidence type="ECO:0000259" key="1">
    <source>
        <dbReference type="Pfam" id="PF13966"/>
    </source>
</evidence>
<gene>
    <name evidence="2" type="ORF">VFH_III019760</name>
</gene>